<name>A0A1B0ZKE6_9MICO</name>
<dbReference type="InterPro" id="IPR023187">
    <property type="entry name" value="Tscrpt_reg_MarR-type_CS"/>
</dbReference>
<dbReference type="GO" id="GO:0003677">
    <property type="term" value="F:DNA binding"/>
    <property type="evidence" value="ECO:0007669"/>
    <property type="project" value="UniProtKB-KW"/>
</dbReference>
<dbReference type="InterPro" id="IPR000835">
    <property type="entry name" value="HTH_MarR-typ"/>
</dbReference>
<organism evidence="5 6">
    <name type="scientific">Dermabacter vaginalis</name>
    <dbReference type="NCBI Taxonomy" id="1630135"/>
    <lineage>
        <taxon>Bacteria</taxon>
        <taxon>Bacillati</taxon>
        <taxon>Actinomycetota</taxon>
        <taxon>Actinomycetes</taxon>
        <taxon>Micrococcales</taxon>
        <taxon>Dermabacteraceae</taxon>
        <taxon>Dermabacter</taxon>
    </lineage>
</organism>
<dbReference type="EMBL" id="CP012117">
    <property type="protein sequence ID" value="ANP28410.1"/>
    <property type="molecule type" value="Genomic_DNA"/>
</dbReference>
<dbReference type="PANTHER" id="PTHR33164">
    <property type="entry name" value="TRANSCRIPTIONAL REGULATOR, MARR FAMILY"/>
    <property type="match status" value="1"/>
</dbReference>
<keyword evidence="3" id="KW-0804">Transcription</keyword>
<feature type="domain" description="HTH marR-type" evidence="4">
    <location>
        <begin position="11"/>
        <end position="140"/>
    </location>
</feature>
<sequence length="156" mass="17135">MSATRRTLTPLVEIIDEMLLISRRIQALTVDIPGMRGLSTVEAMILRHIGRTPGITPGKVAEDIILRPSNASAAIRDLEVNGLVGRVPDMVDRRSNHLFITEKGERAVAAMHQAWEEYYSGALAPDDLEEARAVVRAMGERVRASMMGDDPESDAD</sequence>
<dbReference type="Pfam" id="PF12802">
    <property type="entry name" value="MarR_2"/>
    <property type="match status" value="1"/>
</dbReference>
<protein>
    <recommendedName>
        <fullName evidence="4">HTH marR-type domain-containing protein</fullName>
    </recommendedName>
</protein>
<evidence type="ECO:0000256" key="1">
    <source>
        <dbReference type="ARBA" id="ARBA00023015"/>
    </source>
</evidence>
<reference evidence="5 6" key="1">
    <citation type="submission" date="2015-06" db="EMBL/GenBank/DDBJ databases">
        <title>Investigation of pathophysiology for high-risk pregnancy and development of treatment modality based on it.</title>
        <authorList>
            <person name="Kim B.-C."/>
            <person name="Lim S."/>
        </authorList>
    </citation>
    <scope>NUCLEOTIDE SEQUENCE [LARGE SCALE GENOMIC DNA]</scope>
    <source>
        <strain evidence="5 6">AD1-86</strain>
    </source>
</reference>
<accession>A0A1B0ZKE6</accession>
<dbReference type="GO" id="GO:0006950">
    <property type="term" value="P:response to stress"/>
    <property type="evidence" value="ECO:0007669"/>
    <property type="project" value="TreeGrafter"/>
</dbReference>
<dbReference type="GO" id="GO:0003700">
    <property type="term" value="F:DNA-binding transcription factor activity"/>
    <property type="evidence" value="ECO:0007669"/>
    <property type="project" value="InterPro"/>
</dbReference>
<dbReference type="PROSITE" id="PS01117">
    <property type="entry name" value="HTH_MARR_1"/>
    <property type="match status" value="1"/>
</dbReference>
<gene>
    <name evidence="5" type="ORF">DAD186_18600</name>
</gene>
<evidence type="ECO:0000313" key="6">
    <source>
        <dbReference type="Proteomes" id="UP000092596"/>
    </source>
</evidence>
<dbReference type="STRING" id="1630135.DAD186_18600"/>
<dbReference type="KEGG" id="dva:DAD186_18600"/>
<dbReference type="Gene3D" id="1.10.10.10">
    <property type="entry name" value="Winged helix-like DNA-binding domain superfamily/Winged helix DNA-binding domain"/>
    <property type="match status" value="1"/>
</dbReference>
<proteinExistence type="predicted"/>
<keyword evidence="2" id="KW-0238">DNA-binding</keyword>
<dbReference type="InterPro" id="IPR039422">
    <property type="entry name" value="MarR/SlyA-like"/>
</dbReference>
<evidence type="ECO:0000256" key="3">
    <source>
        <dbReference type="ARBA" id="ARBA00023163"/>
    </source>
</evidence>
<dbReference type="RefSeq" id="WP_065248404.1">
    <property type="nucleotide sequence ID" value="NZ_CP012117.1"/>
</dbReference>
<dbReference type="Proteomes" id="UP000092596">
    <property type="component" value="Chromosome"/>
</dbReference>
<dbReference type="SMART" id="SM00347">
    <property type="entry name" value="HTH_MARR"/>
    <property type="match status" value="1"/>
</dbReference>
<keyword evidence="1" id="KW-0805">Transcription regulation</keyword>
<dbReference type="SUPFAM" id="SSF46785">
    <property type="entry name" value="Winged helix' DNA-binding domain"/>
    <property type="match status" value="1"/>
</dbReference>
<dbReference type="InterPro" id="IPR036388">
    <property type="entry name" value="WH-like_DNA-bd_sf"/>
</dbReference>
<dbReference type="InterPro" id="IPR036390">
    <property type="entry name" value="WH_DNA-bd_sf"/>
</dbReference>
<dbReference type="AlphaFoldDB" id="A0A1B0ZKE6"/>
<evidence type="ECO:0000259" key="4">
    <source>
        <dbReference type="PROSITE" id="PS50995"/>
    </source>
</evidence>
<evidence type="ECO:0000313" key="5">
    <source>
        <dbReference type="EMBL" id="ANP28410.1"/>
    </source>
</evidence>
<evidence type="ECO:0000256" key="2">
    <source>
        <dbReference type="ARBA" id="ARBA00023125"/>
    </source>
</evidence>
<dbReference type="PROSITE" id="PS50995">
    <property type="entry name" value="HTH_MARR_2"/>
    <property type="match status" value="1"/>
</dbReference>
<dbReference type="PANTHER" id="PTHR33164:SF43">
    <property type="entry name" value="HTH-TYPE TRANSCRIPTIONAL REPRESSOR YETL"/>
    <property type="match status" value="1"/>
</dbReference>